<feature type="transmembrane region" description="Helical" evidence="7">
    <location>
        <begin position="317"/>
        <end position="341"/>
    </location>
</feature>
<name>A0A7Y3RNW9_9PROT</name>
<dbReference type="InterPro" id="IPR003838">
    <property type="entry name" value="ABC3_permease_C"/>
</dbReference>
<evidence type="ECO:0000313" key="10">
    <source>
        <dbReference type="Proteomes" id="UP000536835"/>
    </source>
</evidence>
<dbReference type="Pfam" id="PF02687">
    <property type="entry name" value="FtsX"/>
    <property type="match status" value="2"/>
</dbReference>
<proteinExistence type="inferred from homology"/>
<keyword evidence="10" id="KW-1185">Reference proteome</keyword>
<dbReference type="RefSeq" id="WP_173201093.1">
    <property type="nucleotide sequence ID" value="NZ_JABFCX010000003.1"/>
</dbReference>
<comment type="subcellular location">
    <subcellularLocation>
        <location evidence="1">Cell membrane</location>
        <topology evidence="1">Multi-pass membrane protein</topology>
    </subcellularLocation>
</comment>
<dbReference type="PANTHER" id="PTHR30489:SF0">
    <property type="entry name" value="LIPOPROTEIN-RELEASING SYSTEM TRANSMEMBRANE PROTEIN LOLE"/>
    <property type="match status" value="1"/>
</dbReference>
<reference evidence="9 10" key="1">
    <citation type="submission" date="2020-05" db="EMBL/GenBank/DDBJ databases">
        <title>Parvularcula mediterraneae sp. nov., isolated from polypropylene straw from shallow seawater of the seashore of Laganas in Zakynthos island, Greece.</title>
        <authorList>
            <person name="Szabo I."/>
            <person name="Al-Omari J."/>
            <person name="Rado J."/>
            <person name="Szerdahelyi G.S."/>
        </authorList>
    </citation>
    <scope>NUCLEOTIDE SEQUENCE [LARGE SCALE GENOMIC DNA]</scope>
    <source>
        <strain evidence="9 10">ZS-1/3</strain>
    </source>
</reference>
<dbReference type="AlphaFoldDB" id="A0A7Y3RNW9"/>
<evidence type="ECO:0000256" key="2">
    <source>
        <dbReference type="ARBA" id="ARBA00005236"/>
    </source>
</evidence>
<comment type="caution">
    <text evidence="9">The sequence shown here is derived from an EMBL/GenBank/DDBJ whole genome shotgun (WGS) entry which is preliminary data.</text>
</comment>
<feature type="domain" description="ABC3 transporter permease C-terminal" evidence="8">
    <location>
        <begin position="273"/>
        <end position="388"/>
    </location>
</feature>
<evidence type="ECO:0000256" key="7">
    <source>
        <dbReference type="SAM" id="Phobius"/>
    </source>
</evidence>
<keyword evidence="3" id="KW-1003">Cell membrane</keyword>
<evidence type="ECO:0000256" key="4">
    <source>
        <dbReference type="ARBA" id="ARBA00022692"/>
    </source>
</evidence>
<sequence length="787" mass="85192">MRTIDRKLVRDLWAIKGQSLAIILVQAAGISLLVMSLGMIASLSQTMEAYYDRYRFGDVFASATRAPILTLLEIRAIDGVAAAEGRVVGGGLVDIPTIDAPVSASFVSLGEDPRSELNGVHIVQGRRPNPVRTDEVLVLNAFAEAVGLELGDTVSVVAYGKKRQFRMVGTALSPEFIYAIAPGAPTVDDDRFTIIWAPKEALEAAFDMDGAFNDLVVRLDRGAGEAEVTARIDRVLSPFGGRDAFGRNDQISNKFLTEELKQLRVMTFLMTPIFMGVTIFLLNVVIGRLVQTEREQIGLLKAFGYTDGEVGLHYAKFALILAFLGALVGWGGGLYLGRVITRVYQSYYSFPFLIFETDFRTAAYAFGLSLLGAGVGAFGAVRSAIGLQPAVAMRPPAPERFAKAGGIFGAVSKRLDGLTRMVLRQMTRRPVRAGTLILGIGAAMGLSVMMEFNRAAIGQILDVSFHVVDRSDLTVRFREPLHERVTLELGRLGGVRHVEAFRSVAVSFRHGTEEYLGGITGVDGQPRLNRIVDESLRDVVVPEEGLLISSSLSRLLGAEVGDVMTVEVREGRQPSLEIEIVGIMDAMIGTPAYMSRSAINRLLLEPGRVSGAYLASDSSALAALQRQMKEIPQLSNVSARSDVLTNFEELLEEGPGTFRTIMTLFAGLIAVGVVYNGARITFGERRYDLASLRVLGFTRAEASYVVTGEIMILVILALPVGALIGTLIWSYISVAMSNELYQVPTVWNPAGFGAAAIIVLLSGAVSVLMIRRDIGRLDMVSALKARD</sequence>
<evidence type="ECO:0000256" key="1">
    <source>
        <dbReference type="ARBA" id="ARBA00004651"/>
    </source>
</evidence>
<evidence type="ECO:0000256" key="5">
    <source>
        <dbReference type="ARBA" id="ARBA00022989"/>
    </source>
</evidence>
<dbReference type="PANTHER" id="PTHR30489">
    <property type="entry name" value="LIPOPROTEIN-RELEASING SYSTEM TRANSMEMBRANE PROTEIN LOLE"/>
    <property type="match status" value="1"/>
</dbReference>
<protein>
    <submittedName>
        <fullName evidence="9">FtsX-like permease family protein</fullName>
    </submittedName>
</protein>
<feature type="transmembrane region" description="Helical" evidence="7">
    <location>
        <begin position="430"/>
        <end position="450"/>
    </location>
</feature>
<feature type="transmembrane region" description="Helical" evidence="7">
    <location>
        <begin position="661"/>
        <end position="682"/>
    </location>
</feature>
<feature type="transmembrane region" description="Helical" evidence="7">
    <location>
        <begin position="265"/>
        <end position="286"/>
    </location>
</feature>
<evidence type="ECO:0000256" key="3">
    <source>
        <dbReference type="ARBA" id="ARBA00022475"/>
    </source>
</evidence>
<evidence type="ECO:0000259" key="8">
    <source>
        <dbReference type="Pfam" id="PF02687"/>
    </source>
</evidence>
<keyword evidence="6 7" id="KW-0472">Membrane</keyword>
<feature type="transmembrane region" description="Helical" evidence="7">
    <location>
        <begin position="752"/>
        <end position="770"/>
    </location>
</feature>
<gene>
    <name evidence="9" type="ORF">HK107_14580</name>
</gene>
<feature type="transmembrane region" description="Helical" evidence="7">
    <location>
        <begin position="361"/>
        <end position="385"/>
    </location>
</feature>
<organism evidence="9 10">
    <name type="scientific">Parvularcula mediterranea</name>
    <dbReference type="NCBI Taxonomy" id="2732508"/>
    <lineage>
        <taxon>Bacteria</taxon>
        <taxon>Pseudomonadati</taxon>
        <taxon>Pseudomonadota</taxon>
        <taxon>Alphaproteobacteria</taxon>
        <taxon>Parvularculales</taxon>
        <taxon>Parvularculaceae</taxon>
        <taxon>Parvularcula</taxon>
    </lineage>
</organism>
<accession>A0A7Y3RNW9</accession>
<comment type="similarity">
    <text evidence="2">Belongs to the ABC-4 integral membrane protein family. LolC/E subfamily.</text>
</comment>
<dbReference type="GO" id="GO:0098797">
    <property type="term" value="C:plasma membrane protein complex"/>
    <property type="evidence" value="ECO:0007669"/>
    <property type="project" value="TreeGrafter"/>
</dbReference>
<keyword evidence="5 7" id="KW-1133">Transmembrane helix</keyword>
<evidence type="ECO:0000256" key="6">
    <source>
        <dbReference type="ARBA" id="ARBA00023136"/>
    </source>
</evidence>
<dbReference type="InterPro" id="IPR051447">
    <property type="entry name" value="Lipoprotein-release_system"/>
</dbReference>
<evidence type="ECO:0000313" key="9">
    <source>
        <dbReference type="EMBL" id="NNU17554.1"/>
    </source>
</evidence>
<feature type="transmembrane region" description="Helical" evidence="7">
    <location>
        <begin position="703"/>
        <end position="732"/>
    </location>
</feature>
<dbReference type="GO" id="GO:0044874">
    <property type="term" value="P:lipoprotein localization to outer membrane"/>
    <property type="evidence" value="ECO:0007669"/>
    <property type="project" value="TreeGrafter"/>
</dbReference>
<feature type="transmembrane region" description="Helical" evidence="7">
    <location>
        <begin position="20"/>
        <end position="43"/>
    </location>
</feature>
<dbReference type="Proteomes" id="UP000536835">
    <property type="component" value="Unassembled WGS sequence"/>
</dbReference>
<dbReference type="EMBL" id="JABFCX010000003">
    <property type="protein sequence ID" value="NNU17554.1"/>
    <property type="molecule type" value="Genomic_DNA"/>
</dbReference>
<feature type="domain" description="ABC3 transporter permease C-terminal" evidence="8">
    <location>
        <begin position="661"/>
        <end position="772"/>
    </location>
</feature>
<keyword evidence="4 7" id="KW-0812">Transmembrane</keyword>